<keyword evidence="1" id="KW-0472">Membrane</keyword>
<organism evidence="3 4">
    <name type="scientific">Candidatus Amesbacteria bacterium RIFCSPHIGHO2_01_FULL_48_32b</name>
    <dbReference type="NCBI Taxonomy" id="1797253"/>
    <lineage>
        <taxon>Bacteria</taxon>
        <taxon>Candidatus Amesiibacteriota</taxon>
    </lineage>
</organism>
<dbReference type="InterPro" id="IPR013783">
    <property type="entry name" value="Ig-like_fold"/>
</dbReference>
<reference evidence="3 4" key="1">
    <citation type="journal article" date="2016" name="Nat. Commun.">
        <title>Thousands of microbial genomes shed light on interconnected biogeochemical processes in an aquifer system.</title>
        <authorList>
            <person name="Anantharaman K."/>
            <person name="Brown C.T."/>
            <person name="Hug L.A."/>
            <person name="Sharon I."/>
            <person name="Castelle C.J."/>
            <person name="Probst A.J."/>
            <person name="Thomas B.C."/>
            <person name="Singh A."/>
            <person name="Wilkins M.J."/>
            <person name="Karaoz U."/>
            <person name="Brodie E.L."/>
            <person name="Williams K.H."/>
            <person name="Hubbard S.S."/>
            <person name="Banfield J.F."/>
        </authorList>
    </citation>
    <scope>NUCLEOTIDE SEQUENCE [LARGE SCALE GENOMIC DNA]</scope>
</reference>
<dbReference type="InterPro" id="IPR008963">
    <property type="entry name" value="Purple_acid_Pase-like_N"/>
</dbReference>
<keyword evidence="1" id="KW-1133">Transmembrane helix</keyword>
<dbReference type="Pfam" id="PF16656">
    <property type="entry name" value="Pur_ac_phosph_N"/>
    <property type="match status" value="1"/>
</dbReference>
<dbReference type="Gene3D" id="2.60.40.380">
    <property type="entry name" value="Purple acid phosphatase-like, N-terminal"/>
    <property type="match status" value="1"/>
</dbReference>
<dbReference type="GO" id="GO:0046872">
    <property type="term" value="F:metal ion binding"/>
    <property type="evidence" value="ECO:0007669"/>
    <property type="project" value="InterPro"/>
</dbReference>
<proteinExistence type="predicted"/>
<evidence type="ECO:0000256" key="1">
    <source>
        <dbReference type="SAM" id="Phobius"/>
    </source>
</evidence>
<evidence type="ECO:0000313" key="4">
    <source>
        <dbReference type="Proteomes" id="UP000178176"/>
    </source>
</evidence>
<dbReference type="SMART" id="SM00060">
    <property type="entry name" value="FN3"/>
    <property type="match status" value="1"/>
</dbReference>
<dbReference type="EMBL" id="MEXH01000002">
    <property type="protein sequence ID" value="OGC93058.1"/>
    <property type="molecule type" value="Genomic_DNA"/>
</dbReference>
<dbReference type="SUPFAM" id="SSF49363">
    <property type="entry name" value="Purple acid phosphatase, N-terminal domain"/>
    <property type="match status" value="1"/>
</dbReference>
<dbReference type="GO" id="GO:0003993">
    <property type="term" value="F:acid phosphatase activity"/>
    <property type="evidence" value="ECO:0007669"/>
    <property type="project" value="InterPro"/>
</dbReference>
<dbReference type="InterPro" id="IPR015914">
    <property type="entry name" value="PAPs_N"/>
</dbReference>
<dbReference type="Gene3D" id="2.60.40.10">
    <property type="entry name" value="Immunoglobulins"/>
    <property type="match status" value="1"/>
</dbReference>
<gene>
    <name evidence="3" type="ORF">A2876_00730</name>
</gene>
<evidence type="ECO:0000313" key="3">
    <source>
        <dbReference type="EMBL" id="OGC93058.1"/>
    </source>
</evidence>
<feature type="transmembrane region" description="Helical" evidence="1">
    <location>
        <begin position="439"/>
        <end position="458"/>
    </location>
</feature>
<feature type="domain" description="Fibronectin type-III" evidence="2">
    <location>
        <begin position="41"/>
        <end position="128"/>
    </location>
</feature>
<dbReference type="Proteomes" id="UP000178176">
    <property type="component" value="Unassembled WGS sequence"/>
</dbReference>
<dbReference type="CDD" id="cd00063">
    <property type="entry name" value="FN3"/>
    <property type="match status" value="1"/>
</dbReference>
<evidence type="ECO:0000259" key="2">
    <source>
        <dbReference type="SMART" id="SM00060"/>
    </source>
</evidence>
<dbReference type="AlphaFoldDB" id="A0A1F4YGQ1"/>
<keyword evidence="1" id="KW-0812">Transmembrane</keyword>
<dbReference type="InterPro" id="IPR003961">
    <property type="entry name" value="FN3_dom"/>
</dbReference>
<protein>
    <recommendedName>
        <fullName evidence="2">Fibronectin type-III domain-containing protein</fullName>
    </recommendedName>
</protein>
<accession>A0A1F4YGQ1</accession>
<comment type="caution">
    <text evidence="3">The sequence shown here is derived from an EMBL/GenBank/DDBJ whole genome shotgun (WGS) entry which is preliminary data.</text>
</comment>
<sequence>MKRPELKLPTILGILVVALGMVSGLVLLRSPLGLISKAAEEEVPREVRVTNQTDNSLTISWITQEAASGYVQYGEAEAAMDLTISDDRDQEKGEVGKYFSHYVTVRGLKPEQGYIFKIGSGSKLFGQGEGAYETRTGVVIGDTPTADVAYGQVIGSGGDPAEGAIVYLNLAGGSGASALVKPSGAWVISLATMRKEDLSAYLEYDREEEIEELNVTGGGETAQAKVKTGGDSPVPVITLGGTYDFTQETATLTPEAGEEISSKFSQESLVESEQTEAELQVLSPKLGEQINSARPVIIGKAPKGSKVTIEVNSTAKVVTVINADSSGDFVFEVPNNLEPGKHQVTVSTIIDGVLQTVTREFVVYAAEDGVPAFSATPSGELTITPTLKPSPTAVPTVAVTSTPAPTAAAATPTAIPTEAFKVAMPATDEGVPVSGNQEWTWWWLVLGGVMLAGGGYLYSRNGKRPVK</sequence>
<name>A0A1F4YGQ1_9BACT</name>